<evidence type="ECO:0000313" key="2">
    <source>
        <dbReference type="Proteomes" id="UP000235584"/>
    </source>
</evidence>
<accession>A0A2K9NN39</accession>
<dbReference type="KEGG" id="bsto:C0V70_02120"/>
<name>A0A2K9NN39_BACTC</name>
<dbReference type="AlphaFoldDB" id="A0A2K9NN39"/>
<dbReference type="RefSeq" id="WP_102242215.1">
    <property type="nucleotide sequence ID" value="NZ_CP025704.1"/>
</dbReference>
<keyword evidence="2" id="KW-1185">Reference proteome</keyword>
<sequence length="179" mass="20962">MYNQFTKYLSLMLFLAGISIIAKAEIKSPNYDFNLAVIESFFPGKGIEEARKDKAIKSDIFEDNGNIKIWRFKVNKKSYILDIYAQVKDDKITDMYVRLPQHFSHDQVLADLQKRYKKQDKYVNKDMSSLYVWMNRDGNNVIYHGSCSITCFPMFVEVVSTDKTVTPLYQKLNEALPKW</sequence>
<proteinExistence type="predicted"/>
<gene>
    <name evidence="1" type="ORF">C0V70_02120</name>
</gene>
<protein>
    <submittedName>
        <fullName evidence="1">Uncharacterized protein</fullName>
    </submittedName>
</protein>
<dbReference type="EMBL" id="CP025704">
    <property type="protein sequence ID" value="AUN96920.1"/>
    <property type="molecule type" value="Genomic_DNA"/>
</dbReference>
<dbReference type="OrthoDB" id="5292395at2"/>
<organism evidence="1 2">
    <name type="scientific">Bacteriovorax stolpii</name>
    <name type="common">Bdellovibrio stolpii</name>
    <dbReference type="NCBI Taxonomy" id="960"/>
    <lineage>
        <taxon>Bacteria</taxon>
        <taxon>Pseudomonadati</taxon>
        <taxon>Bdellovibrionota</taxon>
        <taxon>Bacteriovoracia</taxon>
        <taxon>Bacteriovoracales</taxon>
        <taxon>Bacteriovoracaceae</taxon>
        <taxon>Bacteriovorax</taxon>
    </lineage>
</organism>
<reference evidence="1 2" key="1">
    <citation type="submission" date="2018-01" db="EMBL/GenBank/DDBJ databases">
        <title>Complete genome sequence of Bacteriovorax stolpii DSM12778.</title>
        <authorList>
            <person name="Tang B."/>
            <person name="Chang J."/>
        </authorList>
    </citation>
    <scope>NUCLEOTIDE SEQUENCE [LARGE SCALE GENOMIC DNA]</scope>
    <source>
        <strain evidence="1 2">DSM 12778</strain>
    </source>
</reference>
<dbReference type="Proteomes" id="UP000235584">
    <property type="component" value="Chromosome"/>
</dbReference>
<evidence type="ECO:0000313" key="1">
    <source>
        <dbReference type="EMBL" id="AUN96920.1"/>
    </source>
</evidence>